<reference evidence="1 2" key="1">
    <citation type="submission" date="2013-12" db="EMBL/GenBank/DDBJ databases">
        <authorList>
            <consortium name="DOE Joint Genome Institute"/>
            <person name="Smidt H."/>
            <person name="Huntemann M."/>
            <person name="Han J."/>
            <person name="Chen A."/>
            <person name="Kyrpides N."/>
            <person name="Mavromatis K."/>
            <person name="Markowitz V."/>
            <person name="Palaniappan K."/>
            <person name="Ivanova N."/>
            <person name="Schaumberg A."/>
            <person name="Pati A."/>
            <person name="Liolios K."/>
            <person name="Nordberg H.P."/>
            <person name="Cantor M.N."/>
            <person name="Hua S.X."/>
            <person name="Woyke T."/>
        </authorList>
    </citation>
    <scope>NUCLEOTIDE SEQUENCE [LARGE SCALE GENOMIC DNA]</scope>
    <source>
        <strain evidence="2">DSM 15288</strain>
    </source>
</reference>
<dbReference type="Proteomes" id="UP000010847">
    <property type="component" value="Chromosome"/>
</dbReference>
<accession>W0ECN1</accession>
<proteinExistence type="predicted"/>
<gene>
    <name evidence="1" type="ORF">DESME_06750</name>
</gene>
<keyword evidence="2" id="KW-1185">Reference proteome</keyword>
<evidence type="ECO:0000313" key="2">
    <source>
        <dbReference type="Proteomes" id="UP000010847"/>
    </source>
</evidence>
<dbReference type="HOGENOM" id="CLU_2733463_0_0_9"/>
<dbReference type="EMBL" id="CP007032">
    <property type="protein sequence ID" value="AHF08522.1"/>
    <property type="molecule type" value="Genomic_DNA"/>
</dbReference>
<dbReference type="KEGG" id="dmt:DESME_06750"/>
<dbReference type="STRING" id="871968.DESME_06750"/>
<name>W0ECN1_9FIRM</name>
<protein>
    <submittedName>
        <fullName evidence="1">Uncharacterized protein</fullName>
    </submittedName>
</protein>
<organism evidence="1 2">
    <name type="scientific">Desulfitobacterium metallireducens DSM 15288</name>
    <dbReference type="NCBI Taxonomy" id="871968"/>
    <lineage>
        <taxon>Bacteria</taxon>
        <taxon>Bacillati</taxon>
        <taxon>Bacillota</taxon>
        <taxon>Clostridia</taxon>
        <taxon>Eubacteriales</taxon>
        <taxon>Desulfitobacteriaceae</taxon>
        <taxon>Desulfitobacterium</taxon>
    </lineage>
</organism>
<sequence>MYFYVDYTKRFKFWDRQNSKNGKINKVPSFAGAVKSKLSFIVIVNNGYSRVMQENLEQTKNNYSLMWRRNN</sequence>
<dbReference type="AlphaFoldDB" id="W0ECN1"/>
<evidence type="ECO:0000313" key="1">
    <source>
        <dbReference type="EMBL" id="AHF08522.1"/>
    </source>
</evidence>